<proteinExistence type="predicted"/>
<reference evidence="2" key="1">
    <citation type="journal article" date="2020" name="Stud. Mycol.">
        <title>101 Dothideomycetes genomes: a test case for predicting lifestyles and emergence of pathogens.</title>
        <authorList>
            <person name="Haridas S."/>
            <person name="Albert R."/>
            <person name="Binder M."/>
            <person name="Bloem J."/>
            <person name="Labutti K."/>
            <person name="Salamov A."/>
            <person name="Andreopoulos B."/>
            <person name="Baker S."/>
            <person name="Barry K."/>
            <person name="Bills G."/>
            <person name="Bluhm B."/>
            <person name="Cannon C."/>
            <person name="Castanera R."/>
            <person name="Culley D."/>
            <person name="Daum C."/>
            <person name="Ezra D."/>
            <person name="Gonzalez J."/>
            <person name="Henrissat B."/>
            <person name="Kuo A."/>
            <person name="Liang C."/>
            <person name="Lipzen A."/>
            <person name="Lutzoni F."/>
            <person name="Magnuson J."/>
            <person name="Mondo S."/>
            <person name="Nolan M."/>
            <person name="Ohm R."/>
            <person name="Pangilinan J."/>
            <person name="Park H.-J."/>
            <person name="Ramirez L."/>
            <person name="Alfaro M."/>
            <person name="Sun H."/>
            <person name="Tritt A."/>
            <person name="Yoshinaga Y."/>
            <person name="Zwiers L.-H."/>
            <person name="Turgeon B."/>
            <person name="Goodwin S."/>
            <person name="Spatafora J."/>
            <person name="Crous P."/>
            <person name="Grigoriev I."/>
        </authorList>
    </citation>
    <scope>NUCLEOTIDE SEQUENCE</scope>
    <source>
        <strain evidence="2">CBS 110217</strain>
    </source>
</reference>
<keyword evidence="3" id="KW-1185">Reference proteome</keyword>
<feature type="region of interest" description="Disordered" evidence="1">
    <location>
        <begin position="55"/>
        <end position="75"/>
    </location>
</feature>
<feature type="compositionally biased region" description="Basic and acidic residues" evidence="1">
    <location>
        <begin position="388"/>
        <end position="401"/>
    </location>
</feature>
<dbReference type="AlphaFoldDB" id="A0A9P4GX13"/>
<sequence>MHHGWSPPSTPAAPRTGCLGEGASSILRVITRTHKAGELRPRSLAAGRCTAPTLHHHETGACKQQEPQSDIPSSKVTVVPGSGFVEYPVVGACIAGSLTTDLDEAGRLFERGTKLYDAGIYEAAARTLQQAAKETEPLHTDDDIGDHDRKRRDDFVLEIWDCSSEYGPNHGDTLENRKRLVANYSELGQHANAIAQCREILKNMDRAISRYVAPATISVSSCTGLSGSRLSFPRGYHQLLRDTEKALANCNARIREQEKERTEVEAARQAEIDSERVEAEARESRARIDAANREQARLLRERKEQQERERAEAEVLEKRRAEMQKKKKEKAKVSYERLKKWRLEQEEAQRKREHLEEERLERERLEKQRLEEERLEQERVEKKRRRKDRAEKARLEQERLD</sequence>
<feature type="region of interest" description="Disordered" evidence="1">
    <location>
        <begin position="261"/>
        <end position="288"/>
    </location>
</feature>
<accession>A0A9P4GX13</accession>
<feature type="compositionally biased region" description="Polar residues" evidence="1">
    <location>
        <begin position="65"/>
        <end position="75"/>
    </location>
</feature>
<feature type="non-terminal residue" evidence="2">
    <location>
        <position position="401"/>
    </location>
</feature>
<dbReference type="SUPFAM" id="SSF48452">
    <property type="entry name" value="TPR-like"/>
    <property type="match status" value="1"/>
</dbReference>
<comment type="caution">
    <text evidence="2">The sequence shown here is derived from an EMBL/GenBank/DDBJ whole genome shotgun (WGS) entry which is preliminary data.</text>
</comment>
<evidence type="ECO:0000256" key="1">
    <source>
        <dbReference type="SAM" id="MobiDB-lite"/>
    </source>
</evidence>
<name>A0A9P4GX13_9PLEO</name>
<evidence type="ECO:0000313" key="2">
    <source>
        <dbReference type="EMBL" id="KAF2023075.1"/>
    </source>
</evidence>
<gene>
    <name evidence="2" type="ORF">EK21DRAFT_95199</name>
</gene>
<evidence type="ECO:0000313" key="3">
    <source>
        <dbReference type="Proteomes" id="UP000799777"/>
    </source>
</evidence>
<protein>
    <submittedName>
        <fullName evidence="2">Uncharacterized protein</fullName>
    </submittedName>
</protein>
<dbReference type="Proteomes" id="UP000799777">
    <property type="component" value="Unassembled WGS sequence"/>
</dbReference>
<organism evidence="2 3">
    <name type="scientific">Setomelanomma holmii</name>
    <dbReference type="NCBI Taxonomy" id="210430"/>
    <lineage>
        <taxon>Eukaryota</taxon>
        <taxon>Fungi</taxon>
        <taxon>Dikarya</taxon>
        <taxon>Ascomycota</taxon>
        <taxon>Pezizomycotina</taxon>
        <taxon>Dothideomycetes</taxon>
        <taxon>Pleosporomycetidae</taxon>
        <taxon>Pleosporales</taxon>
        <taxon>Pleosporineae</taxon>
        <taxon>Phaeosphaeriaceae</taxon>
        <taxon>Setomelanomma</taxon>
    </lineage>
</organism>
<dbReference type="EMBL" id="ML978383">
    <property type="protein sequence ID" value="KAF2023075.1"/>
    <property type="molecule type" value="Genomic_DNA"/>
</dbReference>
<feature type="region of interest" description="Disordered" evidence="1">
    <location>
        <begin position="375"/>
        <end position="401"/>
    </location>
</feature>
<dbReference type="InterPro" id="IPR011990">
    <property type="entry name" value="TPR-like_helical_dom_sf"/>
</dbReference>